<dbReference type="Pfam" id="PF03885">
    <property type="entry name" value="DUF327"/>
    <property type="match status" value="1"/>
</dbReference>
<dbReference type="OrthoDB" id="1680946at2"/>
<feature type="region of interest" description="Disordered" evidence="1">
    <location>
        <begin position="1"/>
        <end position="35"/>
    </location>
</feature>
<gene>
    <name evidence="2" type="ORF">CEY16_12200</name>
</gene>
<dbReference type="AlphaFoldDB" id="A0A2I0QTR1"/>
<reference evidence="2 3" key="1">
    <citation type="submission" date="2017-06" db="EMBL/GenBank/DDBJ databases">
        <title>the draft geome sequence of Illustriluteabacillus marina B3227.</title>
        <authorList>
            <person name="He R.-H."/>
            <person name="Du Z.-J."/>
        </authorList>
    </citation>
    <scope>NUCLEOTIDE SEQUENCE [LARGE SCALE GENOMIC DNA]</scope>
    <source>
        <strain evidence="2 3">B3227</strain>
    </source>
</reference>
<evidence type="ECO:0000256" key="1">
    <source>
        <dbReference type="SAM" id="MobiDB-lite"/>
    </source>
</evidence>
<protein>
    <submittedName>
        <fullName evidence="2">DUF327 domain-containing protein</fullName>
    </submittedName>
</protein>
<keyword evidence="3" id="KW-1185">Reference proteome</keyword>
<dbReference type="InterPro" id="IPR024042">
    <property type="entry name" value="TM1646-like_dom_sf"/>
</dbReference>
<feature type="compositionally biased region" description="Basic and acidic residues" evidence="1">
    <location>
        <begin position="1"/>
        <end position="15"/>
    </location>
</feature>
<dbReference type="EMBL" id="PJNH01000003">
    <property type="protein sequence ID" value="PKR77480.1"/>
    <property type="molecule type" value="Genomic_DNA"/>
</dbReference>
<dbReference type="RefSeq" id="WP_101332308.1">
    <property type="nucleotide sequence ID" value="NZ_PJNH01000003.1"/>
</dbReference>
<feature type="compositionally biased region" description="Polar residues" evidence="1">
    <location>
        <begin position="16"/>
        <end position="35"/>
    </location>
</feature>
<dbReference type="Proteomes" id="UP000243524">
    <property type="component" value="Unassembled WGS sequence"/>
</dbReference>
<dbReference type="SUPFAM" id="SSF158397">
    <property type="entry name" value="TM1646-like"/>
    <property type="match status" value="1"/>
</dbReference>
<organism evidence="2 3">
    <name type="scientific">Halalkalibacillus sediminis</name>
    <dbReference type="NCBI Taxonomy" id="2018042"/>
    <lineage>
        <taxon>Bacteria</taxon>
        <taxon>Bacillati</taxon>
        <taxon>Bacillota</taxon>
        <taxon>Bacilli</taxon>
        <taxon>Bacillales</taxon>
        <taxon>Bacillaceae</taxon>
        <taxon>Halalkalibacillus</taxon>
    </lineage>
</organism>
<proteinExistence type="predicted"/>
<accession>A0A2I0QTR1</accession>
<sequence length="146" mass="16849">MKIGQDLRSKVEPTKKNISSRSTSVKSFQQVVGQETQKMKESEMDRLLSQISDQGEKLAEYRTFKDLAKYKKLVRQFIQEAVQYGLELEQTRSWNASGNNRKLTLVKTIDEKLVQLTDDILDQEKKSIDILDVIGEIKGMLMNMYA</sequence>
<dbReference type="Gene3D" id="1.20.120.490">
    <property type="entry name" value="Hypothetical protein TM1646-like domain"/>
    <property type="match status" value="1"/>
</dbReference>
<evidence type="ECO:0000313" key="2">
    <source>
        <dbReference type="EMBL" id="PKR77480.1"/>
    </source>
</evidence>
<name>A0A2I0QTR1_9BACI</name>
<comment type="caution">
    <text evidence="2">The sequence shown here is derived from an EMBL/GenBank/DDBJ whole genome shotgun (WGS) entry which is preliminary data.</text>
</comment>
<evidence type="ECO:0000313" key="3">
    <source>
        <dbReference type="Proteomes" id="UP000243524"/>
    </source>
</evidence>
<dbReference type="InterPro" id="IPR005585">
    <property type="entry name" value="DUF327"/>
</dbReference>